<evidence type="ECO:0000313" key="5">
    <source>
        <dbReference type="Proteomes" id="UP001519887"/>
    </source>
</evidence>
<dbReference type="PROSITE" id="PS01124">
    <property type="entry name" value="HTH_ARAC_FAMILY_2"/>
    <property type="match status" value="1"/>
</dbReference>
<reference evidence="4 5" key="1">
    <citation type="submission" date="2021-07" db="EMBL/GenBank/DDBJ databases">
        <title>Paenibacillus radiodurans sp. nov., isolated from the southeastern edge of Tengger Desert.</title>
        <authorList>
            <person name="Zhang G."/>
        </authorList>
    </citation>
    <scope>NUCLEOTIDE SEQUENCE [LARGE SCALE GENOMIC DNA]</scope>
    <source>
        <strain evidence="4 5">CCM 7311</strain>
    </source>
</reference>
<comment type="caution">
    <text evidence="4">The sequence shown here is derived from an EMBL/GenBank/DDBJ whole genome shotgun (WGS) entry which is preliminary data.</text>
</comment>
<evidence type="ECO:0000256" key="2">
    <source>
        <dbReference type="ARBA" id="ARBA00023163"/>
    </source>
</evidence>
<keyword evidence="5" id="KW-1185">Reference proteome</keyword>
<evidence type="ECO:0000313" key="4">
    <source>
        <dbReference type="EMBL" id="MBW7457244.1"/>
    </source>
</evidence>
<evidence type="ECO:0000259" key="3">
    <source>
        <dbReference type="PROSITE" id="PS01124"/>
    </source>
</evidence>
<protein>
    <submittedName>
        <fullName evidence="4">AraC family transcriptional regulator</fullName>
    </submittedName>
</protein>
<dbReference type="Pfam" id="PF00165">
    <property type="entry name" value="HTH_AraC"/>
    <property type="match status" value="1"/>
</dbReference>
<evidence type="ECO:0000256" key="1">
    <source>
        <dbReference type="ARBA" id="ARBA00023015"/>
    </source>
</evidence>
<keyword evidence="1" id="KW-0805">Transcription regulation</keyword>
<proteinExistence type="predicted"/>
<feature type="domain" description="HTH araC/xylS-type" evidence="3">
    <location>
        <begin position="1"/>
        <end position="31"/>
    </location>
</feature>
<dbReference type="SUPFAM" id="SSF46689">
    <property type="entry name" value="Homeodomain-like"/>
    <property type="match status" value="1"/>
</dbReference>
<organism evidence="4 5">
    <name type="scientific">Paenibacillus sepulcri</name>
    <dbReference type="NCBI Taxonomy" id="359917"/>
    <lineage>
        <taxon>Bacteria</taxon>
        <taxon>Bacillati</taxon>
        <taxon>Bacillota</taxon>
        <taxon>Bacilli</taxon>
        <taxon>Bacillales</taxon>
        <taxon>Paenibacillaceae</taxon>
        <taxon>Paenibacillus</taxon>
    </lineage>
</organism>
<dbReference type="Proteomes" id="UP001519887">
    <property type="component" value="Unassembled WGS sequence"/>
</dbReference>
<dbReference type="EMBL" id="JAHZIK010000792">
    <property type="protein sequence ID" value="MBW7457244.1"/>
    <property type="molecule type" value="Genomic_DNA"/>
</dbReference>
<accession>A0ABS7C8I6</accession>
<feature type="non-terminal residue" evidence="4">
    <location>
        <position position="1"/>
    </location>
</feature>
<name>A0ABS7C8I6_9BACL</name>
<dbReference type="Gene3D" id="1.10.10.60">
    <property type="entry name" value="Homeodomain-like"/>
    <property type="match status" value="1"/>
</dbReference>
<gene>
    <name evidence="4" type="ORF">K0U00_24700</name>
</gene>
<keyword evidence="2" id="KW-0804">Transcription</keyword>
<sequence length="36" mass="4160">IAGKVGIPDYNYFIRVFRKQTGQAPGAYRRERQGFV</sequence>
<dbReference type="InterPro" id="IPR018060">
    <property type="entry name" value="HTH_AraC"/>
</dbReference>
<dbReference type="InterPro" id="IPR009057">
    <property type="entry name" value="Homeodomain-like_sf"/>
</dbReference>